<comment type="caution">
    <text evidence="1">The sequence shown here is derived from an EMBL/GenBank/DDBJ whole genome shotgun (WGS) entry which is preliminary data.</text>
</comment>
<dbReference type="InterPro" id="IPR017642">
    <property type="entry name" value="DNA_S_mod_DndB"/>
</dbReference>
<dbReference type="InterPro" id="IPR017601">
    <property type="entry name" value="DGQHR-contain_dom"/>
</dbReference>
<accession>A0A939JD49</accession>
<keyword evidence="2" id="KW-1185">Reference proteome</keyword>
<dbReference type="AlphaFoldDB" id="A0A939JD49"/>
<dbReference type="EMBL" id="JAFLQZ010000025">
    <property type="protein sequence ID" value="MBO0360881.1"/>
    <property type="molecule type" value="Genomic_DNA"/>
</dbReference>
<proteinExistence type="predicted"/>
<reference evidence="1" key="1">
    <citation type="submission" date="2021-03" db="EMBL/GenBank/DDBJ databases">
        <authorList>
            <person name="Kim M.K."/>
        </authorList>
    </citation>
    <scope>NUCLEOTIDE SEQUENCE</scope>
    <source>
        <strain evidence="1">BT186</strain>
    </source>
</reference>
<dbReference type="Proteomes" id="UP000664144">
    <property type="component" value="Unassembled WGS sequence"/>
</dbReference>
<dbReference type="RefSeq" id="WP_206986792.1">
    <property type="nucleotide sequence ID" value="NZ_JAFLQZ010000025.1"/>
</dbReference>
<gene>
    <name evidence="1" type="ORF">J0X19_23175</name>
</gene>
<dbReference type="CDD" id="cd16413">
    <property type="entry name" value="DGQHR_domain"/>
    <property type="match status" value="1"/>
</dbReference>
<dbReference type="NCBIfam" id="TIGR03187">
    <property type="entry name" value="DGQHR"/>
    <property type="match status" value="1"/>
</dbReference>
<organism evidence="1 2">
    <name type="scientific">Hymenobacter telluris</name>
    <dbReference type="NCBI Taxonomy" id="2816474"/>
    <lineage>
        <taxon>Bacteria</taxon>
        <taxon>Pseudomonadati</taxon>
        <taxon>Bacteroidota</taxon>
        <taxon>Cytophagia</taxon>
        <taxon>Cytophagales</taxon>
        <taxon>Hymenobacteraceae</taxon>
        <taxon>Hymenobacter</taxon>
    </lineage>
</organism>
<sequence>MASQQSNSILTIDCQRVHQNNVDFVIGKIKASLLLNLSTVNHRIIVDYDNNGMPLYNKQIQRKPSPIRVDSIKEYLLKDEYACFPSNILVSVPSALILNEIEDGNNISLNIDLSKVNISSEEAPVYLQIFDGQHRFKGMQEAIKESFNNGDTETLEKLNNFEFVVSFFIDAPIEYQAMIFSTINRTPVKVSQDLVFDLFGLTQKDSPQKTSLAIALQLNGLKYTDSKSAEIAPFYKRIRLLAKKDKGDFSPISQGMFIKSILTLISPNIKLSEEERNYERSYFTNGGSGRTIFRSFYATNKDNLIYLTLLNYFTAVKRVFKDKNGKSWWEPSETPDNPLQRTIGYLALIDLLVKIFPASLENKNISTSFFENHLSRAKNITLLNNNNESLYAYSSVGKTKLSEDLINLVFSE</sequence>
<name>A0A939JD49_9BACT</name>
<evidence type="ECO:0000313" key="1">
    <source>
        <dbReference type="EMBL" id="MBO0360881.1"/>
    </source>
</evidence>
<evidence type="ECO:0000313" key="2">
    <source>
        <dbReference type="Proteomes" id="UP000664144"/>
    </source>
</evidence>
<dbReference type="Pfam" id="PF14072">
    <property type="entry name" value="DndB"/>
    <property type="match status" value="1"/>
</dbReference>
<protein>
    <submittedName>
        <fullName evidence="1">DGQHR domain-containing protein</fullName>
    </submittedName>
</protein>